<sequence>MPWNSKEIVEGKCSVGLHSICLLGSTHSILTVNMPLTLLLASLTLGSEGLHCSTIRCLQALGKKDMVPAPYSYSDKRDSVNWYVTPLS</sequence>
<keyword evidence="2" id="KW-1185">Reference proteome</keyword>
<organism evidence="1 2">
    <name type="scientific">Porites evermanni</name>
    <dbReference type="NCBI Taxonomy" id="104178"/>
    <lineage>
        <taxon>Eukaryota</taxon>
        <taxon>Metazoa</taxon>
        <taxon>Cnidaria</taxon>
        <taxon>Anthozoa</taxon>
        <taxon>Hexacorallia</taxon>
        <taxon>Scleractinia</taxon>
        <taxon>Fungiina</taxon>
        <taxon>Poritidae</taxon>
        <taxon>Porites</taxon>
    </lineage>
</organism>
<evidence type="ECO:0000313" key="1">
    <source>
        <dbReference type="EMBL" id="CAH3145845.1"/>
    </source>
</evidence>
<dbReference type="Proteomes" id="UP001159427">
    <property type="component" value="Unassembled WGS sequence"/>
</dbReference>
<gene>
    <name evidence="1" type="ORF">PEVE_00043757</name>
</gene>
<evidence type="ECO:0000313" key="2">
    <source>
        <dbReference type="Proteomes" id="UP001159427"/>
    </source>
</evidence>
<accession>A0ABN8PP50</accession>
<dbReference type="EMBL" id="CALNXI010000900">
    <property type="protein sequence ID" value="CAH3145845.1"/>
    <property type="molecule type" value="Genomic_DNA"/>
</dbReference>
<comment type="caution">
    <text evidence="1">The sequence shown here is derived from an EMBL/GenBank/DDBJ whole genome shotgun (WGS) entry which is preliminary data.</text>
</comment>
<reference evidence="1 2" key="1">
    <citation type="submission" date="2022-05" db="EMBL/GenBank/DDBJ databases">
        <authorList>
            <consortium name="Genoscope - CEA"/>
            <person name="William W."/>
        </authorList>
    </citation>
    <scope>NUCLEOTIDE SEQUENCE [LARGE SCALE GENOMIC DNA]</scope>
</reference>
<proteinExistence type="predicted"/>
<name>A0ABN8PP50_9CNID</name>
<protein>
    <submittedName>
        <fullName evidence="1">Uncharacterized protein</fullName>
    </submittedName>
</protein>